<feature type="signal peptide" evidence="1">
    <location>
        <begin position="1"/>
        <end position="23"/>
    </location>
</feature>
<dbReference type="InterPro" id="IPR037050">
    <property type="entry name" value="DUF1254_sf"/>
</dbReference>
<evidence type="ECO:0000259" key="3">
    <source>
        <dbReference type="Pfam" id="PF06863"/>
    </source>
</evidence>
<feature type="domain" description="DUF1214" evidence="2">
    <location>
        <begin position="348"/>
        <end position="455"/>
    </location>
</feature>
<feature type="domain" description="DUF1254" evidence="3">
    <location>
        <begin position="92"/>
        <end position="220"/>
    </location>
</feature>
<comment type="caution">
    <text evidence="4">The sequence shown here is derived from an EMBL/GenBank/DDBJ whole genome shotgun (WGS) entry which is preliminary data.</text>
</comment>
<gene>
    <name evidence="4" type="ORF">JCM19232_3366</name>
</gene>
<organism evidence="4 5">
    <name type="scientific">Vibrio ishigakensis</name>
    <dbReference type="NCBI Taxonomy" id="1481914"/>
    <lineage>
        <taxon>Bacteria</taxon>
        <taxon>Pseudomonadati</taxon>
        <taxon>Pseudomonadota</taxon>
        <taxon>Gammaproteobacteria</taxon>
        <taxon>Vibrionales</taxon>
        <taxon>Vibrionaceae</taxon>
        <taxon>Vibrio</taxon>
    </lineage>
</organism>
<reference evidence="4 5" key="2">
    <citation type="submission" date="2015-01" db="EMBL/GenBank/DDBJ databases">
        <authorList>
            <consortium name="NBRP consortium"/>
            <person name="Sawabe T."/>
            <person name="Meirelles P."/>
            <person name="Feng G."/>
            <person name="Sayaka M."/>
            <person name="Hattori M."/>
            <person name="Ohkuma M."/>
        </authorList>
    </citation>
    <scope>NUCLEOTIDE SEQUENCE [LARGE SCALE GENOMIC DNA]</scope>
    <source>
        <strain evidence="4 5">JCM19232</strain>
    </source>
</reference>
<evidence type="ECO:0000313" key="5">
    <source>
        <dbReference type="Proteomes" id="UP000031670"/>
    </source>
</evidence>
<sequence>MNLKRKVTGLAIAAALIAPSAYAQPDKVFPDSQLTTPSTQENVAKGLEVDGYTLGIMAHNWGYPLVRMERLMRDYINVPDPKPTTSYRGHLNQLGWATELSSPATAGDMPTANNDTLYMSSVVHLTEPYILSVPDTDDRYYVINVFNMYHELEHYVGRRATGTQEGRFALVPPGWEGELPKDVTRLDVLTDKVWLWGRLHMIEGENLAQLHKLQDGFALESLSGKTNPATELEPMPEIENDPLGFFEHLAFALKHNDIRITDEALFAQFERIGLTKDGFDRSVMTEQTKKGLIASLEDAPKVAISNFASTAERIQGWDWVRGLDDYGFNYPLRTVISGPYAGGQGEQEAMYPVRFIDSEGEQLSGEHEYVIRFEQEPPVDAFWSLTAYGTKDRALVETEDGRHKIDPDMSAFTKREDGSFEIPLQFKQPNGEFAGNWMPAPEGDFYIIFRLYQPQASVMSGEFVLPQVVRVN</sequence>
<accession>A0A0B8PBB9</accession>
<feature type="chain" id="PRO_5002123074" description="DUF1254 domain-containing protein" evidence="1">
    <location>
        <begin position="24"/>
        <end position="472"/>
    </location>
</feature>
<dbReference type="Gene3D" id="2.60.40.1610">
    <property type="entry name" value="Domain of unknown function DUF1254"/>
    <property type="match status" value="1"/>
</dbReference>
<name>A0A0B8PBB9_9VIBR</name>
<dbReference type="PANTHER" id="PTHR36509">
    <property type="entry name" value="BLL3101 PROTEIN"/>
    <property type="match status" value="1"/>
</dbReference>
<dbReference type="Proteomes" id="UP000031670">
    <property type="component" value="Unassembled WGS sequence"/>
</dbReference>
<evidence type="ECO:0000256" key="1">
    <source>
        <dbReference type="SAM" id="SignalP"/>
    </source>
</evidence>
<dbReference type="EMBL" id="BBSA01000011">
    <property type="protein sequence ID" value="GAM64090.1"/>
    <property type="molecule type" value="Genomic_DNA"/>
</dbReference>
<evidence type="ECO:0000259" key="2">
    <source>
        <dbReference type="Pfam" id="PF06742"/>
    </source>
</evidence>
<dbReference type="PANTHER" id="PTHR36509:SF2">
    <property type="entry name" value="BLL3101 PROTEIN"/>
    <property type="match status" value="1"/>
</dbReference>
<dbReference type="InterPro" id="IPR010621">
    <property type="entry name" value="DUF1214"/>
</dbReference>
<evidence type="ECO:0000313" key="4">
    <source>
        <dbReference type="EMBL" id="GAM64090.1"/>
    </source>
</evidence>
<dbReference type="Gene3D" id="2.60.120.600">
    <property type="entry name" value="Domain of unknown function DUF1214, C-terminal domain"/>
    <property type="match status" value="1"/>
</dbReference>
<keyword evidence="1" id="KW-0732">Signal</keyword>
<reference evidence="4 5" key="1">
    <citation type="submission" date="2015-01" db="EMBL/GenBank/DDBJ databases">
        <title>Vibrio sp. C5 JCM 19232 whole genome shotgun sequence.</title>
        <authorList>
            <person name="Sawabe T."/>
            <person name="Meirelles P."/>
            <person name="Feng G."/>
            <person name="Sayaka M."/>
            <person name="Hattori M."/>
            <person name="Ohkuma M."/>
        </authorList>
    </citation>
    <scope>NUCLEOTIDE SEQUENCE [LARGE SCALE GENOMIC DNA]</scope>
    <source>
        <strain evidence="4 5">JCM19232</strain>
    </source>
</reference>
<dbReference type="InterPro" id="IPR010679">
    <property type="entry name" value="DUF1254"/>
</dbReference>
<dbReference type="Pfam" id="PF06742">
    <property type="entry name" value="DUF1214"/>
    <property type="match status" value="1"/>
</dbReference>
<protein>
    <recommendedName>
        <fullName evidence="6">DUF1254 domain-containing protein</fullName>
    </recommendedName>
</protein>
<evidence type="ECO:0008006" key="6">
    <source>
        <dbReference type="Google" id="ProtNLM"/>
    </source>
</evidence>
<dbReference type="Pfam" id="PF06863">
    <property type="entry name" value="DUF1254"/>
    <property type="match status" value="1"/>
</dbReference>
<dbReference type="AlphaFoldDB" id="A0A0B8PBB9"/>
<proteinExistence type="predicted"/>
<dbReference type="InterPro" id="IPR037049">
    <property type="entry name" value="DUF1214_C_sf"/>
</dbReference>
<dbReference type="SUPFAM" id="SSF160935">
    <property type="entry name" value="VPA0735-like"/>
    <property type="match status" value="1"/>
</dbReference>